<dbReference type="EMBL" id="MUYB01000069">
    <property type="protein sequence ID" value="OOR98626.1"/>
    <property type="molecule type" value="Genomic_DNA"/>
</dbReference>
<dbReference type="STRING" id="123822.B0188_11310"/>
<comment type="caution">
    <text evidence="1">The sequence shown here is derived from an EMBL/GenBank/DDBJ whole genome shotgun (WGS) entry which is preliminary data.</text>
</comment>
<keyword evidence="2" id="KW-1185">Reference proteome</keyword>
<proteinExistence type="predicted"/>
<organism evidence="1 2">
    <name type="scientific">[Haemophilus] felis</name>
    <dbReference type="NCBI Taxonomy" id="123822"/>
    <lineage>
        <taxon>Bacteria</taxon>
        <taxon>Pseudomonadati</taxon>
        <taxon>Pseudomonadota</taxon>
        <taxon>Gammaproteobacteria</taxon>
        <taxon>Pasteurellales</taxon>
        <taxon>Pasteurellaceae</taxon>
    </lineage>
</organism>
<dbReference type="AlphaFoldDB" id="A0A1T0AQT9"/>
<evidence type="ECO:0000313" key="2">
    <source>
        <dbReference type="Proteomes" id="UP000190023"/>
    </source>
</evidence>
<sequence>MRQLTNYEVKHVSGSFGLPGAGIGALSGGLGYLGNSVVSGNFSWSGFGTSIAVGAASGAVGGPLGSAAARYLAPRIGFLGGAAVGVADKK</sequence>
<protein>
    <submittedName>
        <fullName evidence="1">Uncharacterized protein</fullName>
    </submittedName>
</protein>
<gene>
    <name evidence="1" type="ORF">B0188_11310</name>
</gene>
<dbReference type="Proteomes" id="UP000190023">
    <property type="component" value="Unassembled WGS sequence"/>
</dbReference>
<evidence type="ECO:0000313" key="1">
    <source>
        <dbReference type="EMBL" id="OOR98626.1"/>
    </source>
</evidence>
<reference evidence="1 2" key="1">
    <citation type="submission" date="2017-02" db="EMBL/GenBank/DDBJ databases">
        <title>Draft genome sequence of Haemophilus felis CCUG 31170 type strain.</title>
        <authorList>
            <person name="Engstrom-Jakobsson H."/>
            <person name="Salva-Serra F."/>
            <person name="Thorell K."/>
            <person name="Gonzales-Siles L."/>
            <person name="Karlsson R."/>
            <person name="Boulund F."/>
            <person name="Engstrand L."/>
            <person name="Kristiansson E."/>
            <person name="Moore E."/>
        </authorList>
    </citation>
    <scope>NUCLEOTIDE SEQUENCE [LARGE SCALE GENOMIC DNA]</scope>
    <source>
        <strain evidence="1 2">CCUG 31170</strain>
    </source>
</reference>
<accession>A0A1T0AQT9</accession>
<name>A0A1T0AQT9_9PAST</name>